<gene>
    <name evidence="2" type="ORF">Cvel_9547</name>
</gene>
<keyword evidence="1" id="KW-1133">Transmembrane helix</keyword>
<feature type="transmembrane region" description="Helical" evidence="1">
    <location>
        <begin position="6"/>
        <end position="24"/>
    </location>
</feature>
<dbReference type="VEuPathDB" id="CryptoDB:Cvel_9547"/>
<proteinExistence type="predicted"/>
<evidence type="ECO:0000256" key="1">
    <source>
        <dbReference type="SAM" id="Phobius"/>
    </source>
</evidence>
<evidence type="ECO:0000313" key="2">
    <source>
        <dbReference type="EMBL" id="CEM49689.1"/>
    </source>
</evidence>
<accession>A0A0G4HYR1</accession>
<dbReference type="EMBL" id="CDMZ01004420">
    <property type="protein sequence ID" value="CEM49689.1"/>
    <property type="molecule type" value="Genomic_DNA"/>
</dbReference>
<keyword evidence="1" id="KW-0472">Membrane</keyword>
<dbReference type="AlphaFoldDB" id="A0A0G4HYR1"/>
<reference evidence="2" key="1">
    <citation type="submission" date="2014-11" db="EMBL/GenBank/DDBJ databases">
        <authorList>
            <person name="Otto D Thomas"/>
            <person name="Naeem Raeece"/>
        </authorList>
    </citation>
    <scope>NUCLEOTIDE SEQUENCE</scope>
</reference>
<protein>
    <submittedName>
        <fullName evidence="2">Uncharacterized protein</fullName>
    </submittedName>
</protein>
<organism evidence="2">
    <name type="scientific">Chromera velia CCMP2878</name>
    <dbReference type="NCBI Taxonomy" id="1169474"/>
    <lineage>
        <taxon>Eukaryota</taxon>
        <taxon>Sar</taxon>
        <taxon>Alveolata</taxon>
        <taxon>Colpodellida</taxon>
        <taxon>Chromeraceae</taxon>
        <taxon>Chromera</taxon>
    </lineage>
</organism>
<name>A0A0G4HYR1_9ALVE</name>
<keyword evidence="1" id="KW-0812">Transmembrane</keyword>
<sequence>MVFGAIIVPLFCFVILVTAYWGHWSRDRRGANRLLTLLQKTTDGFQRKEILTDFNQYWSTAGRGCATFCRDFTGGLYEARALYALNAWVYYQTGQLLCDGVRGEISDFHKRVVRAVREGPEHHTLREFLSFRQFHNSRQMVLMSVGLIEVGGDATVEAIETGQVPPDLSVQAMNVGMEAHEVPRQVEEQMNRPVLENEAVIPARDLGMEREDTRRAS</sequence>